<feature type="domain" description="HTH cro/C1-type" evidence="1">
    <location>
        <begin position="8"/>
        <end position="61"/>
    </location>
</feature>
<dbReference type="SUPFAM" id="SSF47413">
    <property type="entry name" value="lambda repressor-like DNA-binding domains"/>
    <property type="match status" value="1"/>
</dbReference>
<dbReference type="PANTHER" id="PTHR37038:SF12">
    <property type="entry name" value="TRANSCRIPTIONAL REGULATOR"/>
    <property type="match status" value="1"/>
</dbReference>
<gene>
    <name evidence="2" type="ORF">ACFSUE_13760</name>
</gene>
<evidence type="ECO:0000313" key="3">
    <source>
        <dbReference type="Proteomes" id="UP001597399"/>
    </source>
</evidence>
<dbReference type="Pfam" id="PF21259">
    <property type="entry name" value="Rgg_C"/>
    <property type="match status" value="1"/>
</dbReference>
<dbReference type="InterPro" id="IPR001387">
    <property type="entry name" value="Cro/C1-type_HTH"/>
</dbReference>
<comment type="caution">
    <text evidence="2">The sequence shown here is derived from an EMBL/GenBank/DDBJ whole genome shotgun (WGS) entry which is preliminary data.</text>
</comment>
<dbReference type="Proteomes" id="UP001597399">
    <property type="component" value="Unassembled WGS sequence"/>
</dbReference>
<dbReference type="PROSITE" id="PS50943">
    <property type="entry name" value="HTH_CROC1"/>
    <property type="match status" value="1"/>
</dbReference>
<dbReference type="InterPro" id="IPR011990">
    <property type="entry name" value="TPR-like_helical_dom_sf"/>
</dbReference>
<dbReference type="PANTHER" id="PTHR37038">
    <property type="entry name" value="TRANSCRIPTIONAL REGULATOR-RELATED"/>
    <property type="match status" value="1"/>
</dbReference>
<accession>A0ABW5S6C8</accession>
<evidence type="ECO:0000259" key="1">
    <source>
        <dbReference type="PROSITE" id="PS50943"/>
    </source>
</evidence>
<sequence length="298" mass="34968">MKSLREAFKFIRKSKSLTIEKVASGVMSISQVSRFENGQNDILTHHFLALLKNMNTSIDEFFYLQREGESTEEENTLEQIRLLIAKHDAKGLTYLFNELEKNRQNDYSLSFFLAQFCKLILVLWSDGTDEASMEVIAQPVLEYLFMVNDWGEFELLLYDMFGFAFQVDTTYRLMHTAIKRSRQYRGLSRDQYLMNMILNANFSTFISKGRLDFASDTLKVSESILDDTIEIFPHIYFLFNKGIYKIKKGDIENGMRQSQQAISICASLRQKKLEELLKIRLQNWLENGQNPDFRDFFM</sequence>
<dbReference type="Pfam" id="PF01381">
    <property type="entry name" value="HTH_3"/>
    <property type="match status" value="1"/>
</dbReference>
<dbReference type="EMBL" id="JBHUMQ010000029">
    <property type="protein sequence ID" value="MFD2694682.1"/>
    <property type="molecule type" value="Genomic_DNA"/>
</dbReference>
<reference evidence="3" key="1">
    <citation type="journal article" date="2019" name="Int. J. Syst. Evol. Microbiol.">
        <title>The Global Catalogue of Microorganisms (GCM) 10K type strain sequencing project: providing services to taxonomists for standard genome sequencing and annotation.</title>
        <authorList>
            <consortium name="The Broad Institute Genomics Platform"/>
            <consortium name="The Broad Institute Genome Sequencing Center for Infectious Disease"/>
            <person name="Wu L."/>
            <person name="Ma J."/>
        </authorList>
    </citation>
    <scope>NUCLEOTIDE SEQUENCE [LARGE SCALE GENOMIC DNA]</scope>
    <source>
        <strain evidence="3">TISTR 2466</strain>
    </source>
</reference>
<evidence type="ECO:0000313" key="2">
    <source>
        <dbReference type="EMBL" id="MFD2694682.1"/>
    </source>
</evidence>
<dbReference type="SMART" id="SM00530">
    <property type="entry name" value="HTH_XRE"/>
    <property type="match status" value="1"/>
</dbReference>
<dbReference type="Gene3D" id="1.25.40.10">
    <property type="entry name" value="Tetratricopeptide repeat domain"/>
    <property type="match status" value="1"/>
</dbReference>
<dbReference type="CDD" id="cd00093">
    <property type="entry name" value="HTH_XRE"/>
    <property type="match status" value="1"/>
</dbReference>
<dbReference type="InterPro" id="IPR010057">
    <property type="entry name" value="Transcription_activator_Rgg_C"/>
</dbReference>
<organism evidence="2 3">
    <name type="scientific">Sporolactobacillus shoreicorticis</name>
    <dbReference type="NCBI Taxonomy" id="1923877"/>
    <lineage>
        <taxon>Bacteria</taxon>
        <taxon>Bacillati</taxon>
        <taxon>Bacillota</taxon>
        <taxon>Bacilli</taxon>
        <taxon>Bacillales</taxon>
        <taxon>Sporolactobacillaceae</taxon>
        <taxon>Sporolactobacillus</taxon>
    </lineage>
</organism>
<dbReference type="NCBIfam" id="TIGR01716">
    <property type="entry name" value="RGG_Cterm"/>
    <property type="match status" value="1"/>
</dbReference>
<dbReference type="RefSeq" id="WP_253063779.1">
    <property type="nucleotide sequence ID" value="NZ_JAMXWM010000024.1"/>
</dbReference>
<proteinExistence type="predicted"/>
<dbReference type="InterPro" id="IPR053163">
    <property type="entry name" value="HTH-type_regulator_Rgg"/>
</dbReference>
<protein>
    <submittedName>
        <fullName evidence="2">Helix-turn-helix domain-containing protein</fullName>
    </submittedName>
</protein>
<name>A0ABW5S6C8_9BACL</name>
<keyword evidence="3" id="KW-1185">Reference proteome</keyword>
<dbReference type="InterPro" id="IPR010982">
    <property type="entry name" value="Lambda_DNA-bd_dom_sf"/>
</dbReference>